<proteinExistence type="inferred from homology"/>
<dbReference type="Gene3D" id="3.40.50.300">
    <property type="entry name" value="P-loop containing nucleotide triphosphate hydrolases"/>
    <property type="match status" value="1"/>
</dbReference>
<dbReference type="SUPFAM" id="SSF52540">
    <property type="entry name" value="P-loop containing nucleoside triphosphate hydrolases"/>
    <property type="match status" value="1"/>
</dbReference>
<dbReference type="Pfam" id="PF13401">
    <property type="entry name" value="AAA_22"/>
    <property type="match status" value="1"/>
</dbReference>
<reference evidence="5" key="1">
    <citation type="submission" date="2017-02" db="UniProtKB">
        <authorList>
            <consortium name="WormBaseParasite"/>
        </authorList>
    </citation>
    <scope>IDENTIFICATION</scope>
</reference>
<dbReference type="WBParaSite" id="PTRK_0001587200.1">
    <property type="protein sequence ID" value="PTRK_0001587200.1"/>
    <property type="gene ID" value="PTRK_0001587200"/>
</dbReference>
<dbReference type="PANTHER" id="PTHR10763">
    <property type="entry name" value="CELL DIVISION CONTROL PROTEIN 6-RELATED"/>
    <property type="match status" value="1"/>
</dbReference>
<name>A0A0N5A2L0_PARTI</name>
<sequence length="360" mass="40816">MSKQLPFTPLYGREEETKIIYNLITKGISFKKPLSIYVCGKSGTGKTETLKLISDNLSQQYKKIKCIYVCCTGCQKGVDIYHEISWKLRKKKFSSSISLRKVEEYFSNEKYYILLILDEIDFLASKNQDTLYKIFEWPEKFKGTVGVVGIANTLDLTQRFLPKLKKGAIPSKIHFEPYVKDQLVAILSETLKSELNNVDEKNILYIASKVASKDGDVRSAISIAKKSLLDLEGENKQSKKKKHLSAVISTIQNIESSPVVRAKIPYQPKIILAIILKLLSLKKIKSLNEAIILAAFKKTQYLLKLPELGRHDLLNHLNILESQSLISTFKKKINLNVDIQTAKSIISDDALLGKIEKIDF</sequence>
<dbReference type="AlphaFoldDB" id="A0A0N5A2L0"/>
<keyword evidence="4" id="KW-1185">Reference proteome</keyword>
<dbReference type="GO" id="GO:0003688">
    <property type="term" value="F:DNA replication origin binding"/>
    <property type="evidence" value="ECO:0007669"/>
    <property type="project" value="TreeGrafter"/>
</dbReference>
<dbReference type="Proteomes" id="UP000038045">
    <property type="component" value="Unplaced"/>
</dbReference>
<dbReference type="SMART" id="SM00382">
    <property type="entry name" value="AAA"/>
    <property type="match status" value="1"/>
</dbReference>
<organism evidence="4 5">
    <name type="scientific">Parastrongyloides trichosuri</name>
    <name type="common">Possum-specific nematode worm</name>
    <dbReference type="NCBI Taxonomy" id="131310"/>
    <lineage>
        <taxon>Eukaryota</taxon>
        <taxon>Metazoa</taxon>
        <taxon>Ecdysozoa</taxon>
        <taxon>Nematoda</taxon>
        <taxon>Chromadorea</taxon>
        <taxon>Rhabditida</taxon>
        <taxon>Tylenchina</taxon>
        <taxon>Panagrolaimomorpha</taxon>
        <taxon>Strongyloidoidea</taxon>
        <taxon>Strongyloididae</taxon>
        <taxon>Parastrongyloides</taxon>
    </lineage>
</organism>
<dbReference type="InterPro" id="IPR049945">
    <property type="entry name" value="AAA_22"/>
</dbReference>
<feature type="domain" description="AAA+ ATPase" evidence="3">
    <location>
        <begin position="32"/>
        <end position="179"/>
    </location>
</feature>
<dbReference type="InterPro" id="IPR027417">
    <property type="entry name" value="P-loop_NTPase"/>
</dbReference>
<evidence type="ECO:0000313" key="4">
    <source>
        <dbReference type="Proteomes" id="UP000038045"/>
    </source>
</evidence>
<evidence type="ECO:0000259" key="3">
    <source>
        <dbReference type="SMART" id="SM00382"/>
    </source>
</evidence>
<dbReference type="InterPro" id="IPR050311">
    <property type="entry name" value="ORC1/CDC6"/>
</dbReference>
<comment type="similarity">
    <text evidence="1">Belongs to the CDC6/cdc18 family.</text>
</comment>
<dbReference type="STRING" id="131310.A0A0N5A2L0"/>
<accession>A0A0N5A2L0</accession>
<keyword evidence="2" id="KW-0235">DNA replication</keyword>
<dbReference type="PANTHER" id="PTHR10763:SF26">
    <property type="entry name" value="CELL DIVISION CONTROL PROTEIN 6 HOMOLOG"/>
    <property type="match status" value="1"/>
</dbReference>
<evidence type="ECO:0000256" key="1">
    <source>
        <dbReference type="ARBA" id="ARBA00006184"/>
    </source>
</evidence>
<dbReference type="GO" id="GO:0033314">
    <property type="term" value="P:mitotic DNA replication checkpoint signaling"/>
    <property type="evidence" value="ECO:0007669"/>
    <property type="project" value="TreeGrafter"/>
</dbReference>
<evidence type="ECO:0000256" key="2">
    <source>
        <dbReference type="ARBA" id="ARBA00022705"/>
    </source>
</evidence>
<dbReference type="InterPro" id="IPR003593">
    <property type="entry name" value="AAA+_ATPase"/>
</dbReference>
<dbReference type="CDD" id="cd00009">
    <property type="entry name" value="AAA"/>
    <property type="match status" value="1"/>
</dbReference>
<dbReference type="GO" id="GO:0006270">
    <property type="term" value="P:DNA replication initiation"/>
    <property type="evidence" value="ECO:0007669"/>
    <property type="project" value="TreeGrafter"/>
</dbReference>
<protein>
    <submittedName>
        <fullName evidence="5">AAA domain-containing protein</fullName>
    </submittedName>
</protein>
<dbReference type="Gene3D" id="1.10.8.60">
    <property type="match status" value="1"/>
</dbReference>
<dbReference type="GO" id="GO:0016887">
    <property type="term" value="F:ATP hydrolysis activity"/>
    <property type="evidence" value="ECO:0007669"/>
    <property type="project" value="InterPro"/>
</dbReference>
<dbReference type="GO" id="GO:0005634">
    <property type="term" value="C:nucleus"/>
    <property type="evidence" value="ECO:0007669"/>
    <property type="project" value="TreeGrafter"/>
</dbReference>
<evidence type="ECO:0000313" key="5">
    <source>
        <dbReference type="WBParaSite" id="PTRK_0001587200.1"/>
    </source>
</evidence>